<evidence type="ECO:0000313" key="2">
    <source>
        <dbReference type="EMBL" id="AKF08316.1"/>
    </source>
</evidence>
<evidence type="ECO:0000313" key="3">
    <source>
        <dbReference type="Proteomes" id="UP000034883"/>
    </source>
</evidence>
<dbReference type="EMBL" id="CP011125">
    <property type="protein sequence ID" value="AKF08316.1"/>
    <property type="molecule type" value="Genomic_DNA"/>
</dbReference>
<sequence>MMRFIDDKRRRAGARSLLRDTRGGVHTEGAMVAVLLATLFGGFLWIHGRTRAEIDAVRSAGRDLWRPALEGCDDGAPAPARGWIGGYRGVQRDVAPEAADRLEDVRTSDTVTNEVRHARRPEILGGGLVEVRTRAGTACNTAMVEGEIAWQGRVVELFCERYPLEPNWGAGCDLGERPPSGE</sequence>
<dbReference type="OrthoDB" id="5496175at2"/>
<dbReference type="Proteomes" id="UP000034883">
    <property type="component" value="Chromosome"/>
</dbReference>
<reference evidence="2 3" key="1">
    <citation type="submission" date="2015-03" db="EMBL/GenBank/DDBJ databases">
        <title>Genome assembly of Sandaracinus amylolyticus DSM 53668.</title>
        <authorList>
            <person name="Sharma G."/>
            <person name="Subramanian S."/>
        </authorList>
    </citation>
    <scope>NUCLEOTIDE SEQUENCE [LARGE SCALE GENOMIC DNA]</scope>
    <source>
        <strain evidence="2 3">DSM 53668</strain>
    </source>
</reference>
<keyword evidence="1" id="KW-0812">Transmembrane</keyword>
<feature type="transmembrane region" description="Helical" evidence="1">
    <location>
        <begin position="29"/>
        <end position="48"/>
    </location>
</feature>
<gene>
    <name evidence="2" type="ORF">DB32_005465</name>
</gene>
<dbReference type="AlphaFoldDB" id="A0A0F6YLG4"/>
<keyword evidence="1" id="KW-1133">Transmembrane helix</keyword>
<protein>
    <submittedName>
        <fullName evidence="2">Uncharacterized protein</fullName>
    </submittedName>
</protein>
<proteinExistence type="predicted"/>
<evidence type="ECO:0000256" key="1">
    <source>
        <dbReference type="SAM" id="Phobius"/>
    </source>
</evidence>
<dbReference type="STRING" id="927083.DB32_005465"/>
<keyword evidence="1" id="KW-0472">Membrane</keyword>
<keyword evidence="3" id="KW-1185">Reference proteome</keyword>
<accession>A0A0F6YLG4</accession>
<dbReference type="KEGG" id="samy:DB32_005465"/>
<dbReference type="RefSeq" id="WP_157069423.1">
    <property type="nucleotide sequence ID" value="NZ_CP011125.1"/>
</dbReference>
<name>A0A0F6YLG4_9BACT</name>
<organism evidence="2 3">
    <name type="scientific">Sandaracinus amylolyticus</name>
    <dbReference type="NCBI Taxonomy" id="927083"/>
    <lineage>
        <taxon>Bacteria</taxon>
        <taxon>Pseudomonadati</taxon>
        <taxon>Myxococcota</taxon>
        <taxon>Polyangia</taxon>
        <taxon>Polyangiales</taxon>
        <taxon>Sandaracinaceae</taxon>
        <taxon>Sandaracinus</taxon>
    </lineage>
</organism>